<dbReference type="RefSeq" id="WP_153342957.1">
    <property type="nucleotide sequence ID" value="NZ_WIVE01000019.1"/>
</dbReference>
<accession>A0A7X2D4Q8</accession>
<feature type="signal peptide" evidence="2">
    <location>
        <begin position="1"/>
        <end position="28"/>
    </location>
</feature>
<dbReference type="NCBIfam" id="NF038131">
    <property type="entry name" value="choice_anch_K"/>
    <property type="match status" value="1"/>
</dbReference>
<keyword evidence="1" id="KW-0472">Membrane</keyword>
<reference evidence="3 4" key="1">
    <citation type="submission" date="2019-10" db="EMBL/GenBank/DDBJ databases">
        <title>Draft whole-genome sequence of the purple nonsulfur photosynthetic bacterium Roseospira navarrensis DSM 15114.</title>
        <authorList>
            <person name="Kyndt J.A."/>
            <person name="Meyer T.E."/>
        </authorList>
    </citation>
    <scope>NUCLEOTIDE SEQUENCE [LARGE SCALE GENOMIC DNA]</scope>
    <source>
        <strain evidence="3 4">DSM 15114</strain>
    </source>
</reference>
<dbReference type="InterPro" id="IPR047995">
    <property type="entry name" value="Choice_anch_K"/>
</dbReference>
<protein>
    <submittedName>
        <fullName evidence="3">VPLPA-CTERM sorting domain-containing protein</fullName>
    </submittedName>
</protein>
<keyword evidence="1" id="KW-1133">Transmembrane helix</keyword>
<keyword evidence="4" id="KW-1185">Reference proteome</keyword>
<evidence type="ECO:0000256" key="2">
    <source>
        <dbReference type="SAM" id="SignalP"/>
    </source>
</evidence>
<evidence type="ECO:0000313" key="3">
    <source>
        <dbReference type="EMBL" id="MQX36445.1"/>
    </source>
</evidence>
<dbReference type="NCBIfam" id="TIGR03370">
    <property type="entry name" value="VPLPA-CTERM"/>
    <property type="match status" value="1"/>
</dbReference>
<name>A0A7X2D4Q8_9PROT</name>
<comment type="caution">
    <text evidence="3">The sequence shown here is derived from an EMBL/GenBank/DDBJ whole genome shotgun (WGS) entry which is preliminary data.</text>
</comment>
<organism evidence="3 4">
    <name type="scientific">Roseospira navarrensis</name>
    <dbReference type="NCBI Taxonomy" id="140058"/>
    <lineage>
        <taxon>Bacteria</taxon>
        <taxon>Pseudomonadati</taxon>
        <taxon>Pseudomonadota</taxon>
        <taxon>Alphaproteobacteria</taxon>
        <taxon>Rhodospirillales</taxon>
        <taxon>Rhodospirillaceae</taxon>
        <taxon>Roseospira</taxon>
    </lineage>
</organism>
<keyword evidence="1" id="KW-0812">Transmembrane</keyword>
<dbReference type="Proteomes" id="UP000434582">
    <property type="component" value="Unassembled WGS sequence"/>
</dbReference>
<dbReference type="NCBIfam" id="NF038125">
    <property type="entry name" value="PEP_CTERM_THxN"/>
    <property type="match status" value="1"/>
</dbReference>
<dbReference type="EMBL" id="WIVE01000019">
    <property type="protein sequence ID" value="MQX36445.1"/>
    <property type="molecule type" value="Genomic_DNA"/>
</dbReference>
<feature type="chain" id="PRO_5030914066" evidence="2">
    <location>
        <begin position="29"/>
        <end position="237"/>
    </location>
</feature>
<sequence>MTVIRWKTAALGAIVGGSMIGAVGSANAAVLTISDIVAEWSNPAPGSGIAINNGGDPITARWGNSTGFGQSGYDFSATVPPAVGLDAGDTFTLGEFKHINYPITGTTLSSIDLDIKFVTDQGDIFTKYTFNHNETTNTAPCLPGSATVCDDVVTAAANSGTSQTFFIDGTQYMLDITGFQVGGTTFSEWLTAEGGVNTANLQASLNVVPLPAAAWFMLTALGGLFGSRWLKKGRAAA</sequence>
<gene>
    <name evidence="3" type="ORF">GHC57_07940</name>
</gene>
<feature type="transmembrane region" description="Helical" evidence="1">
    <location>
        <begin position="212"/>
        <end position="230"/>
    </location>
</feature>
<evidence type="ECO:0000313" key="4">
    <source>
        <dbReference type="Proteomes" id="UP000434582"/>
    </source>
</evidence>
<dbReference type="InterPro" id="IPR022472">
    <property type="entry name" value="VPLPA-CTERM"/>
</dbReference>
<evidence type="ECO:0000256" key="1">
    <source>
        <dbReference type="SAM" id="Phobius"/>
    </source>
</evidence>
<dbReference type="AlphaFoldDB" id="A0A7X2D4Q8"/>
<keyword evidence="2" id="KW-0732">Signal</keyword>
<proteinExistence type="predicted"/>
<dbReference type="OrthoDB" id="6366112at2"/>